<dbReference type="InterPro" id="IPR004839">
    <property type="entry name" value="Aminotransferase_I/II_large"/>
</dbReference>
<feature type="domain" description="Aminotransferase class I/classII large" evidence="4">
    <location>
        <begin position="31"/>
        <end position="370"/>
    </location>
</feature>
<dbReference type="SUPFAM" id="SSF53383">
    <property type="entry name" value="PLP-dependent transferases"/>
    <property type="match status" value="1"/>
</dbReference>
<accession>A0A6J6QDP3</accession>
<evidence type="ECO:0000256" key="2">
    <source>
        <dbReference type="ARBA" id="ARBA00022576"/>
    </source>
</evidence>
<proteinExistence type="predicted"/>
<keyword evidence="2" id="KW-0032">Aminotransferase</keyword>
<evidence type="ECO:0000256" key="1">
    <source>
        <dbReference type="ARBA" id="ARBA00001933"/>
    </source>
</evidence>
<sequence length="375" mass="40651">MQLSPVLSGLAQYPFARLDAWRAEARAKGIDVIDFGVGDPREVTPAFIREALAAGITEVSSYPRAAGLPELRAAIGEWIARRYGISVNADREIVPTLGSKEAIFSFAQVVFGERRVIAVPEPGYPVYERGALFAGATVQTVPLRESTGWLPDLDAIDNWDELAAFWISYPNNPTGAVAPLSFYEELAGRAAAHGFILCSDEAYSELWFDTPPVSALQVADRSHVAVFNTLSKRSSMTGYRSGFVCAPPELADALRAFRPSVGTAPQEFVQRASVAAWHDEAHVDEVRALYARKREILLPALEAAGMRLAGSEATFFLWLAIDGSSEAYARKLLESGLLVAPGAFFGPAGEGYVRIALVPTQEECERAAKILREAS</sequence>
<gene>
    <name evidence="5" type="ORF">UFOPK2399_01843</name>
</gene>
<comment type="cofactor">
    <cofactor evidence="1">
        <name>pyridoxal 5'-phosphate</name>
        <dbReference type="ChEBI" id="CHEBI:597326"/>
    </cofactor>
</comment>
<dbReference type="InterPro" id="IPR015424">
    <property type="entry name" value="PyrdxlP-dep_Trfase"/>
</dbReference>
<protein>
    <submittedName>
        <fullName evidence="5">Unannotated protein</fullName>
    </submittedName>
</protein>
<dbReference type="GO" id="GO:0030170">
    <property type="term" value="F:pyridoxal phosphate binding"/>
    <property type="evidence" value="ECO:0007669"/>
    <property type="project" value="InterPro"/>
</dbReference>
<dbReference type="InterPro" id="IPR050881">
    <property type="entry name" value="LL-DAP_aminotransferase"/>
</dbReference>
<evidence type="ECO:0000313" key="5">
    <source>
        <dbReference type="EMBL" id="CAB4708582.1"/>
    </source>
</evidence>
<evidence type="ECO:0000259" key="4">
    <source>
        <dbReference type="Pfam" id="PF00155"/>
    </source>
</evidence>
<dbReference type="InterPro" id="IPR015421">
    <property type="entry name" value="PyrdxlP-dep_Trfase_major"/>
</dbReference>
<dbReference type="PANTHER" id="PTHR42832">
    <property type="entry name" value="AMINO ACID AMINOTRANSFERASE"/>
    <property type="match status" value="1"/>
</dbReference>
<name>A0A6J6QDP3_9ZZZZ</name>
<dbReference type="AlphaFoldDB" id="A0A6J6QDP3"/>
<dbReference type="InterPro" id="IPR015422">
    <property type="entry name" value="PyrdxlP-dep_Trfase_small"/>
</dbReference>
<evidence type="ECO:0000256" key="3">
    <source>
        <dbReference type="ARBA" id="ARBA00022679"/>
    </source>
</evidence>
<dbReference type="CDD" id="cd00609">
    <property type="entry name" value="AAT_like"/>
    <property type="match status" value="1"/>
</dbReference>
<dbReference type="GO" id="GO:0008483">
    <property type="term" value="F:transaminase activity"/>
    <property type="evidence" value="ECO:0007669"/>
    <property type="project" value="UniProtKB-KW"/>
</dbReference>
<dbReference type="PANTHER" id="PTHR42832:SF3">
    <property type="entry name" value="L-GLUTAMINE--4-(METHYLSULFANYL)-2-OXOBUTANOATE AMINOTRANSFERASE"/>
    <property type="match status" value="1"/>
</dbReference>
<organism evidence="5">
    <name type="scientific">freshwater metagenome</name>
    <dbReference type="NCBI Taxonomy" id="449393"/>
    <lineage>
        <taxon>unclassified sequences</taxon>
        <taxon>metagenomes</taxon>
        <taxon>ecological metagenomes</taxon>
    </lineage>
</organism>
<dbReference type="Gene3D" id="3.40.640.10">
    <property type="entry name" value="Type I PLP-dependent aspartate aminotransferase-like (Major domain)"/>
    <property type="match status" value="1"/>
</dbReference>
<reference evidence="5" key="1">
    <citation type="submission" date="2020-05" db="EMBL/GenBank/DDBJ databases">
        <authorList>
            <person name="Chiriac C."/>
            <person name="Salcher M."/>
            <person name="Ghai R."/>
            <person name="Kavagutti S V."/>
        </authorList>
    </citation>
    <scope>NUCLEOTIDE SEQUENCE</scope>
</reference>
<dbReference type="Gene3D" id="3.90.1150.10">
    <property type="entry name" value="Aspartate Aminotransferase, domain 1"/>
    <property type="match status" value="1"/>
</dbReference>
<keyword evidence="3" id="KW-0808">Transferase</keyword>
<dbReference type="Pfam" id="PF00155">
    <property type="entry name" value="Aminotran_1_2"/>
    <property type="match status" value="1"/>
</dbReference>
<dbReference type="EMBL" id="CAEZXP010000008">
    <property type="protein sequence ID" value="CAB4708582.1"/>
    <property type="molecule type" value="Genomic_DNA"/>
</dbReference>